<organism evidence="1 2">
    <name type="scientific">Acidithiobacillus caldus</name>
    <dbReference type="NCBI Taxonomy" id="33059"/>
    <lineage>
        <taxon>Bacteria</taxon>
        <taxon>Pseudomonadati</taxon>
        <taxon>Pseudomonadota</taxon>
        <taxon>Acidithiobacillia</taxon>
        <taxon>Acidithiobacillales</taxon>
        <taxon>Acidithiobacillaceae</taxon>
        <taxon>Acidithiobacillus</taxon>
    </lineage>
</organism>
<dbReference type="GeneID" id="92932161"/>
<dbReference type="RefSeq" id="WP_014003334.1">
    <property type="nucleotide sequence ID" value="NZ_CP026328.2"/>
</dbReference>
<proteinExistence type="predicted"/>
<dbReference type="AlphaFoldDB" id="A0A1E7YK80"/>
<dbReference type="Proteomes" id="UP000175616">
    <property type="component" value="Unassembled WGS sequence"/>
</dbReference>
<evidence type="ECO:0000313" key="2">
    <source>
        <dbReference type="Proteomes" id="UP000175616"/>
    </source>
</evidence>
<protein>
    <submittedName>
        <fullName evidence="1">Uncharacterized protein</fullName>
    </submittedName>
</protein>
<evidence type="ECO:0000313" key="1">
    <source>
        <dbReference type="EMBL" id="OFC29849.1"/>
    </source>
</evidence>
<dbReference type="EMBL" id="LZYE01000356">
    <property type="protein sequence ID" value="OFC29849.1"/>
    <property type="molecule type" value="Genomic_DNA"/>
</dbReference>
<accession>A0A1E7YK80</accession>
<reference evidence="1 2" key="1">
    <citation type="submission" date="2016-06" db="EMBL/GenBank/DDBJ databases">
        <title>Gene turnover analysis identifies the evolutionary adaptation of the extremophile Acidithiobacillus caldus.</title>
        <authorList>
            <person name="Zhang X."/>
        </authorList>
    </citation>
    <scope>NUCLEOTIDE SEQUENCE [LARGE SCALE GENOMIC DNA]</scope>
    <source>
        <strain evidence="1 2">DX</strain>
    </source>
</reference>
<sequence>MPRLTLSRHVANALMERLQKGEGSGWLGARDDQLRSIYPGTAERWPAVAAQMEACGERLFATFGTVHTPSGAGVLHFDLAETERGVLSLSLHDPNNGEPWEIVLAQSD</sequence>
<comment type="caution">
    <text evidence="1">The sequence shown here is derived from an EMBL/GenBank/DDBJ whole genome shotgun (WGS) entry which is preliminary data.</text>
</comment>
<name>A0A1E7YK80_9PROT</name>
<gene>
    <name evidence="1" type="ORF">BAE27_12940</name>
</gene>